<reference evidence="2 3" key="1">
    <citation type="journal article" date="2024" name="BMC Genomics">
        <title>Genome assembly of redclaw crayfish (Cherax quadricarinatus) provides insights into its immune adaptation and hypoxia tolerance.</title>
        <authorList>
            <person name="Liu Z."/>
            <person name="Zheng J."/>
            <person name="Li H."/>
            <person name="Fang K."/>
            <person name="Wang S."/>
            <person name="He J."/>
            <person name="Zhou D."/>
            <person name="Weng S."/>
            <person name="Chi M."/>
            <person name="Gu Z."/>
            <person name="He J."/>
            <person name="Li F."/>
            <person name="Wang M."/>
        </authorList>
    </citation>
    <scope>NUCLEOTIDE SEQUENCE [LARGE SCALE GENOMIC DNA]</scope>
    <source>
        <strain evidence="2">ZL_2023a</strain>
    </source>
</reference>
<dbReference type="Proteomes" id="UP001445076">
    <property type="component" value="Unassembled WGS sequence"/>
</dbReference>
<protein>
    <submittedName>
        <fullName evidence="2">Uncharacterized protein</fullName>
    </submittedName>
</protein>
<keyword evidence="1" id="KW-0732">Signal</keyword>
<evidence type="ECO:0000313" key="2">
    <source>
        <dbReference type="EMBL" id="KAK8727347.1"/>
    </source>
</evidence>
<accession>A0AAW0WJ48</accession>
<feature type="chain" id="PRO_5043934476" evidence="1">
    <location>
        <begin position="16"/>
        <end position="108"/>
    </location>
</feature>
<organism evidence="2 3">
    <name type="scientific">Cherax quadricarinatus</name>
    <name type="common">Australian red claw crayfish</name>
    <dbReference type="NCBI Taxonomy" id="27406"/>
    <lineage>
        <taxon>Eukaryota</taxon>
        <taxon>Metazoa</taxon>
        <taxon>Ecdysozoa</taxon>
        <taxon>Arthropoda</taxon>
        <taxon>Crustacea</taxon>
        <taxon>Multicrustacea</taxon>
        <taxon>Malacostraca</taxon>
        <taxon>Eumalacostraca</taxon>
        <taxon>Eucarida</taxon>
        <taxon>Decapoda</taxon>
        <taxon>Pleocyemata</taxon>
        <taxon>Astacidea</taxon>
        <taxon>Parastacoidea</taxon>
        <taxon>Parastacidae</taxon>
        <taxon>Cherax</taxon>
    </lineage>
</organism>
<dbReference type="EMBL" id="JARKIK010000076">
    <property type="protein sequence ID" value="KAK8727347.1"/>
    <property type="molecule type" value="Genomic_DNA"/>
</dbReference>
<dbReference type="AlphaFoldDB" id="A0AAW0WJ48"/>
<feature type="signal peptide" evidence="1">
    <location>
        <begin position="1"/>
        <end position="15"/>
    </location>
</feature>
<evidence type="ECO:0000256" key="1">
    <source>
        <dbReference type="SAM" id="SignalP"/>
    </source>
</evidence>
<comment type="caution">
    <text evidence="2">The sequence shown here is derived from an EMBL/GenBank/DDBJ whole genome shotgun (WGS) entry which is preliminary data.</text>
</comment>
<sequence length="108" mass="10650">MKLLVVLCLVAAAAAMPQAGLVGPSGVIGPSGLVGPSGPVQFHQPAYAFLGNHAHAHVAALNALRQPARVAASFQAAPAVPGQYGLDAAGCVTGPSGRVCPTGNIQFT</sequence>
<keyword evidence="3" id="KW-1185">Reference proteome</keyword>
<evidence type="ECO:0000313" key="3">
    <source>
        <dbReference type="Proteomes" id="UP001445076"/>
    </source>
</evidence>
<proteinExistence type="predicted"/>
<name>A0AAW0WJ48_CHEQU</name>
<gene>
    <name evidence="2" type="ORF">OTU49_009826</name>
</gene>